<dbReference type="Pfam" id="PF09335">
    <property type="entry name" value="VTT_dom"/>
    <property type="match status" value="1"/>
</dbReference>
<feature type="transmembrane region" description="Helical" evidence="7">
    <location>
        <begin position="21"/>
        <end position="44"/>
    </location>
</feature>
<evidence type="ECO:0000256" key="7">
    <source>
        <dbReference type="RuleBase" id="RU367016"/>
    </source>
</evidence>
<keyword evidence="10" id="KW-1185">Reference proteome</keyword>
<comment type="similarity">
    <text evidence="2 7">Belongs to the DedA family.</text>
</comment>
<evidence type="ECO:0000259" key="8">
    <source>
        <dbReference type="Pfam" id="PF09335"/>
    </source>
</evidence>
<feature type="domain" description="VTT" evidence="8">
    <location>
        <begin position="45"/>
        <end position="168"/>
    </location>
</feature>
<dbReference type="InterPro" id="IPR032816">
    <property type="entry name" value="VTT_dom"/>
</dbReference>
<dbReference type="PANTHER" id="PTHR30353">
    <property type="entry name" value="INNER MEMBRANE PROTEIN DEDA-RELATED"/>
    <property type="match status" value="1"/>
</dbReference>
<comment type="subcellular location">
    <subcellularLocation>
        <location evidence="1 7">Cell membrane</location>
        <topology evidence="1 7">Multi-pass membrane protein</topology>
    </subcellularLocation>
</comment>
<keyword evidence="5 7" id="KW-1133">Transmembrane helix</keyword>
<feature type="transmembrane region" description="Helical" evidence="7">
    <location>
        <begin position="149"/>
        <end position="170"/>
    </location>
</feature>
<reference evidence="9 10" key="1">
    <citation type="journal article" date="2014" name="Int. J. Syst. Evol. Microbiol.">
        <title>Description of Galbitalea soli gen. nov., sp. nov., and Frondihabitans sucicola sp. nov.</title>
        <authorList>
            <person name="Kim S.J."/>
            <person name="Lim J.M."/>
            <person name="Ahn J.H."/>
            <person name="Weon H.Y."/>
            <person name="Hamada M."/>
            <person name="Suzuki K."/>
            <person name="Ahn T.Y."/>
            <person name="Kwon S.W."/>
        </authorList>
    </citation>
    <scope>NUCLEOTIDE SEQUENCE [LARGE SCALE GENOMIC DNA]</scope>
    <source>
        <strain evidence="9 10">NBRC 108727</strain>
    </source>
</reference>
<dbReference type="InterPro" id="IPR032818">
    <property type="entry name" value="DedA-like"/>
</dbReference>
<feature type="transmembrane region" description="Helical" evidence="7">
    <location>
        <begin position="64"/>
        <end position="85"/>
    </location>
</feature>
<organism evidence="9 10">
    <name type="scientific">Galbitalea soli</name>
    <dbReference type="NCBI Taxonomy" id="1268042"/>
    <lineage>
        <taxon>Bacteria</taxon>
        <taxon>Bacillati</taxon>
        <taxon>Actinomycetota</taxon>
        <taxon>Actinomycetes</taxon>
        <taxon>Micrococcales</taxon>
        <taxon>Microbacteriaceae</taxon>
        <taxon>Galbitalea</taxon>
    </lineage>
</organism>
<keyword evidence="6 7" id="KW-0472">Membrane</keyword>
<evidence type="ECO:0000256" key="6">
    <source>
        <dbReference type="ARBA" id="ARBA00023136"/>
    </source>
</evidence>
<proteinExistence type="inferred from homology"/>
<dbReference type="AlphaFoldDB" id="A0A7C9TN18"/>
<sequence>MHSHLAILGGIFDPTALLTGAGPYALVAIALIVFIETGLLFPFLPGDSLVFTAALLSASLGIPLWLLMVVVAGSAILGDQVGYLIGRRLGRRLFRPEARVFKTAYLERANAFFDRYGPSALVLARFAPLLRTFVPPVVGSSTLRYRRFVVWNIAGGILWTVVLSLAGYWLGRIPLVANNVELFAIGIVILSLIPIVVGFLRRRGSATAR</sequence>
<evidence type="ECO:0000256" key="5">
    <source>
        <dbReference type="ARBA" id="ARBA00022989"/>
    </source>
</evidence>
<evidence type="ECO:0000256" key="4">
    <source>
        <dbReference type="ARBA" id="ARBA00022692"/>
    </source>
</evidence>
<evidence type="ECO:0000256" key="3">
    <source>
        <dbReference type="ARBA" id="ARBA00022475"/>
    </source>
</evidence>
<dbReference type="EMBL" id="JAAGWZ010000001">
    <property type="protein sequence ID" value="NEM90096.1"/>
    <property type="molecule type" value="Genomic_DNA"/>
</dbReference>
<evidence type="ECO:0000313" key="10">
    <source>
        <dbReference type="Proteomes" id="UP000479756"/>
    </source>
</evidence>
<evidence type="ECO:0000313" key="9">
    <source>
        <dbReference type="EMBL" id="NEM90096.1"/>
    </source>
</evidence>
<dbReference type="Proteomes" id="UP000479756">
    <property type="component" value="Unassembled WGS sequence"/>
</dbReference>
<keyword evidence="4 7" id="KW-0812">Transmembrane</keyword>
<gene>
    <name evidence="9" type="ORF">G3T37_01845</name>
</gene>
<dbReference type="RefSeq" id="WP_163471774.1">
    <property type="nucleotide sequence ID" value="NZ_JAAGWZ010000001.1"/>
</dbReference>
<keyword evidence="3 7" id="KW-1003">Cell membrane</keyword>
<dbReference type="GO" id="GO:0005886">
    <property type="term" value="C:plasma membrane"/>
    <property type="evidence" value="ECO:0007669"/>
    <property type="project" value="UniProtKB-SubCell"/>
</dbReference>
<comment type="caution">
    <text evidence="9">The sequence shown here is derived from an EMBL/GenBank/DDBJ whole genome shotgun (WGS) entry which is preliminary data.</text>
</comment>
<protein>
    <submittedName>
        <fullName evidence="9">Alkaline phosphatase</fullName>
    </submittedName>
</protein>
<feature type="transmembrane region" description="Helical" evidence="7">
    <location>
        <begin position="182"/>
        <end position="200"/>
    </location>
</feature>
<accession>A0A7C9TN18</accession>
<name>A0A7C9TN18_9MICO</name>
<dbReference type="PANTHER" id="PTHR30353:SF0">
    <property type="entry name" value="TRANSMEMBRANE PROTEIN"/>
    <property type="match status" value="1"/>
</dbReference>
<evidence type="ECO:0000256" key="1">
    <source>
        <dbReference type="ARBA" id="ARBA00004651"/>
    </source>
</evidence>
<evidence type="ECO:0000256" key="2">
    <source>
        <dbReference type="ARBA" id="ARBA00010792"/>
    </source>
</evidence>